<dbReference type="GO" id="GO:0006862">
    <property type="term" value="P:nucleotide transport"/>
    <property type="evidence" value="ECO:0007669"/>
    <property type="project" value="InterPro"/>
</dbReference>
<protein>
    <submittedName>
        <fullName evidence="10">Mitochondrial substrate carrier family protein</fullName>
    </submittedName>
</protein>
<dbReference type="SUPFAM" id="SSF103506">
    <property type="entry name" value="Mitochondrial carrier"/>
    <property type="match status" value="1"/>
</dbReference>
<comment type="subcellular location">
    <subcellularLocation>
        <location evidence="1">Membrane</location>
        <topology evidence="1">Multi-pass membrane protein</topology>
    </subcellularLocation>
</comment>
<evidence type="ECO:0000256" key="9">
    <source>
        <dbReference type="RuleBase" id="RU000488"/>
    </source>
</evidence>
<dbReference type="Proteomes" id="UP000076078">
    <property type="component" value="Unassembled WGS sequence"/>
</dbReference>
<feature type="repeat" description="Solcar" evidence="8">
    <location>
        <begin position="14"/>
        <end position="109"/>
    </location>
</feature>
<dbReference type="OrthoDB" id="428293at2759"/>
<name>A0A151ZDP6_TIELA</name>
<dbReference type="InParanoid" id="A0A151ZDP6"/>
<dbReference type="STRING" id="361077.A0A151ZDP6"/>
<evidence type="ECO:0000256" key="2">
    <source>
        <dbReference type="ARBA" id="ARBA00006375"/>
    </source>
</evidence>
<gene>
    <name evidence="10" type="ORF">DLAC_06897</name>
</gene>
<dbReference type="InterPro" id="IPR018108">
    <property type="entry name" value="MCP_transmembrane"/>
</dbReference>
<dbReference type="GO" id="GO:0016020">
    <property type="term" value="C:membrane"/>
    <property type="evidence" value="ECO:0007669"/>
    <property type="project" value="UniProtKB-SubCell"/>
</dbReference>
<feature type="repeat" description="Solcar" evidence="8">
    <location>
        <begin position="218"/>
        <end position="310"/>
    </location>
</feature>
<dbReference type="GO" id="GO:0055085">
    <property type="term" value="P:transmembrane transport"/>
    <property type="evidence" value="ECO:0007669"/>
    <property type="project" value="InterPro"/>
</dbReference>
<evidence type="ECO:0000256" key="3">
    <source>
        <dbReference type="ARBA" id="ARBA00022448"/>
    </source>
</evidence>
<evidence type="ECO:0000256" key="6">
    <source>
        <dbReference type="ARBA" id="ARBA00022989"/>
    </source>
</evidence>
<evidence type="ECO:0000313" key="11">
    <source>
        <dbReference type="Proteomes" id="UP000076078"/>
    </source>
</evidence>
<comment type="similarity">
    <text evidence="2 9">Belongs to the mitochondrial carrier (TC 2.A.29) family.</text>
</comment>
<keyword evidence="5" id="KW-0677">Repeat</keyword>
<dbReference type="Pfam" id="PF00153">
    <property type="entry name" value="Mito_carr"/>
    <property type="match status" value="3"/>
</dbReference>
<proteinExistence type="inferred from homology"/>
<organism evidence="10 11">
    <name type="scientific">Tieghemostelium lacteum</name>
    <name type="common">Slime mold</name>
    <name type="synonym">Dictyostelium lacteum</name>
    <dbReference type="NCBI Taxonomy" id="361077"/>
    <lineage>
        <taxon>Eukaryota</taxon>
        <taxon>Amoebozoa</taxon>
        <taxon>Evosea</taxon>
        <taxon>Eumycetozoa</taxon>
        <taxon>Dictyostelia</taxon>
        <taxon>Dictyosteliales</taxon>
        <taxon>Raperosteliaceae</taxon>
        <taxon>Tieghemostelium</taxon>
    </lineage>
</organism>
<keyword evidence="11" id="KW-1185">Reference proteome</keyword>
<dbReference type="PANTHER" id="PTHR45683">
    <property type="entry name" value="MITOCHONDRIAL NICOTINAMIDE ADENINE DINUCLEOTIDE TRANSPORTER 1-RELATED-RELATED"/>
    <property type="match status" value="1"/>
</dbReference>
<comment type="caution">
    <text evidence="10">The sequence shown here is derived from an EMBL/GenBank/DDBJ whole genome shotgun (WGS) entry which is preliminary data.</text>
</comment>
<evidence type="ECO:0000313" key="10">
    <source>
        <dbReference type="EMBL" id="KYQ92061.1"/>
    </source>
</evidence>
<keyword evidence="6" id="KW-1133">Transmembrane helix</keyword>
<dbReference type="FunCoup" id="A0A151ZDP6">
    <property type="interactions" value="24"/>
</dbReference>
<evidence type="ECO:0000256" key="5">
    <source>
        <dbReference type="ARBA" id="ARBA00022737"/>
    </source>
</evidence>
<dbReference type="PROSITE" id="PS50920">
    <property type="entry name" value="SOLCAR"/>
    <property type="match status" value="3"/>
</dbReference>
<evidence type="ECO:0000256" key="8">
    <source>
        <dbReference type="PROSITE-ProRule" id="PRU00282"/>
    </source>
</evidence>
<keyword evidence="4 8" id="KW-0812">Transmembrane</keyword>
<keyword evidence="7 8" id="KW-0472">Membrane</keyword>
<dbReference type="EMBL" id="LODT01000031">
    <property type="protein sequence ID" value="KYQ92061.1"/>
    <property type="molecule type" value="Genomic_DNA"/>
</dbReference>
<sequence length="317" mass="35558">MSNQQQQQNSIIKLPPYVDGISAALGSTVAILILQPFDLLKIRLQGSGFGLGSGPSDSKYQRPKLIPTVRGILKNEGVSQFWRGIGPTIVANGVAWGVYMYSYETYKNILKQKQSMKENEHLSLQQNFMCALSAGITQVFFTNPIFLIKTRMQLQAKGSNAYYTGFFDGVSKTVKNEGFKGLYKGVVPGLWLTLHGGIQMSVYDEIKFYFRNNGNTLNSQYEIFVASSISKLLASSILYPFQLIKTRLQDERNIPKDNKTRIYNGTIDTAKKIFKSEGIAGFYRGLIPNTLKVIPNSSITLMAYEEIKQLIAKNYYS</sequence>
<dbReference type="InterPro" id="IPR044712">
    <property type="entry name" value="SLC25A32-like"/>
</dbReference>
<dbReference type="InterPro" id="IPR023395">
    <property type="entry name" value="MCP_dom_sf"/>
</dbReference>
<dbReference type="OMA" id="TTVWKHE"/>
<accession>A0A151ZDP6</accession>
<reference evidence="10 11" key="1">
    <citation type="submission" date="2015-12" db="EMBL/GenBank/DDBJ databases">
        <title>Dictyostelia acquired genes for synthesis and detection of signals that induce cell-type specialization by lateral gene transfer from prokaryotes.</title>
        <authorList>
            <person name="Gloeckner G."/>
            <person name="Schaap P."/>
        </authorList>
    </citation>
    <scope>NUCLEOTIDE SEQUENCE [LARGE SCALE GENOMIC DNA]</scope>
    <source>
        <strain evidence="10 11">TK</strain>
    </source>
</reference>
<evidence type="ECO:0000256" key="4">
    <source>
        <dbReference type="ARBA" id="ARBA00022692"/>
    </source>
</evidence>
<dbReference type="AlphaFoldDB" id="A0A151ZDP6"/>
<keyword evidence="3 9" id="KW-0813">Transport</keyword>
<dbReference type="Gene3D" id="1.50.40.10">
    <property type="entry name" value="Mitochondrial carrier domain"/>
    <property type="match status" value="1"/>
</dbReference>
<feature type="repeat" description="Solcar" evidence="8">
    <location>
        <begin position="122"/>
        <end position="209"/>
    </location>
</feature>
<evidence type="ECO:0000256" key="1">
    <source>
        <dbReference type="ARBA" id="ARBA00004141"/>
    </source>
</evidence>
<evidence type="ECO:0000256" key="7">
    <source>
        <dbReference type="ARBA" id="ARBA00023136"/>
    </source>
</evidence>